<feature type="domain" description="Phosphofurin acidic cluster sorting protein 1/2 C-terminal" evidence="1">
    <location>
        <begin position="1"/>
        <end position="84"/>
    </location>
</feature>
<reference evidence="2" key="1">
    <citation type="submission" date="2025-08" db="UniProtKB">
        <authorList>
            <consortium name="Ensembl"/>
        </authorList>
    </citation>
    <scope>IDENTIFICATION</scope>
</reference>
<reference evidence="2" key="2">
    <citation type="submission" date="2025-09" db="UniProtKB">
        <authorList>
            <consortium name="Ensembl"/>
        </authorList>
    </citation>
    <scope>IDENTIFICATION</scope>
</reference>
<accession>A0A3Q1ENT8</accession>
<dbReference type="GO" id="GO:0072659">
    <property type="term" value="P:protein localization to plasma membrane"/>
    <property type="evidence" value="ECO:0007669"/>
    <property type="project" value="TreeGrafter"/>
</dbReference>
<evidence type="ECO:0000313" key="2">
    <source>
        <dbReference type="Ensembl" id="ENSAPOP00000006391.1"/>
    </source>
</evidence>
<proteinExistence type="predicted"/>
<dbReference type="AlphaFoldDB" id="A0A3Q1ENT8"/>
<name>A0A3Q1ENT8_9TELE</name>
<dbReference type="GO" id="GO:0044325">
    <property type="term" value="F:transmembrane transporter binding"/>
    <property type="evidence" value="ECO:0007669"/>
    <property type="project" value="TreeGrafter"/>
</dbReference>
<evidence type="ECO:0000259" key="1">
    <source>
        <dbReference type="Pfam" id="PF10254"/>
    </source>
</evidence>
<organism evidence="2 3">
    <name type="scientific">Acanthochromis polyacanthus</name>
    <name type="common">spiny chromis</name>
    <dbReference type="NCBI Taxonomy" id="80966"/>
    <lineage>
        <taxon>Eukaryota</taxon>
        <taxon>Metazoa</taxon>
        <taxon>Chordata</taxon>
        <taxon>Craniata</taxon>
        <taxon>Vertebrata</taxon>
        <taxon>Euteleostomi</taxon>
        <taxon>Actinopterygii</taxon>
        <taxon>Neopterygii</taxon>
        <taxon>Teleostei</taxon>
        <taxon>Neoteleostei</taxon>
        <taxon>Acanthomorphata</taxon>
        <taxon>Ovalentaria</taxon>
        <taxon>Pomacentridae</taxon>
        <taxon>Acanthochromis</taxon>
    </lineage>
</organism>
<sequence length="90" mass="10285">MSMTVVTKEKNKKVMFLSKKTKDKEAESRSQQIEGISRLICTSKHQHTLRVSVDGVEWNDVKFFQLAAQWPTHVKYFPVGIFALSIATSL</sequence>
<dbReference type="PANTHER" id="PTHR13280:SF17">
    <property type="entry name" value="KRUEPPEL TARGET AT 95D, ISOFORM A"/>
    <property type="match status" value="1"/>
</dbReference>
<evidence type="ECO:0000313" key="3">
    <source>
        <dbReference type="Proteomes" id="UP000257200"/>
    </source>
</evidence>
<dbReference type="InParanoid" id="A0A3Q1ENT8"/>
<dbReference type="Ensembl" id="ENSAPOT00000006728.1">
    <property type="protein sequence ID" value="ENSAPOP00000006391.1"/>
    <property type="gene ID" value="ENSAPOG00000008237.1"/>
</dbReference>
<dbReference type="PANTHER" id="PTHR13280">
    <property type="entry name" value="PHOSPHOFURIN ACIDIC CLUSTER SORTING PROTEIN"/>
    <property type="match status" value="1"/>
</dbReference>
<keyword evidence="3" id="KW-1185">Reference proteome</keyword>
<dbReference type="Pfam" id="PF10254">
    <property type="entry name" value="Pacs-1"/>
    <property type="match status" value="1"/>
</dbReference>
<dbReference type="Proteomes" id="UP000257200">
    <property type="component" value="Unplaced"/>
</dbReference>
<dbReference type="STRING" id="80966.ENSAPOP00000006391"/>
<dbReference type="GeneTree" id="ENSGT00950000183209"/>
<protein>
    <recommendedName>
        <fullName evidence="1">Phosphofurin acidic cluster sorting protein 1/2 C-terminal domain-containing protein</fullName>
    </recommendedName>
</protein>
<dbReference type="InterPro" id="IPR019381">
    <property type="entry name" value="PACS1/2_C"/>
</dbReference>